<dbReference type="OrthoDB" id="11703at2"/>
<dbReference type="PANTHER" id="PTHR44090">
    <property type="entry name" value="WD REPEAT-CONTAINING PROTEIN 61"/>
    <property type="match status" value="1"/>
</dbReference>
<dbReference type="Gene3D" id="2.130.10.10">
    <property type="entry name" value="YVTN repeat-like/Quinoprotein amine dehydrogenase"/>
    <property type="match status" value="1"/>
</dbReference>
<keyword evidence="2" id="KW-0677">Repeat</keyword>
<dbReference type="STRING" id="572480.Arnit_0583"/>
<dbReference type="SUPFAM" id="SSF50978">
    <property type="entry name" value="WD40 repeat-like"/>
    <property type="match status" value="1"/>
</dbReference>
<dbReference type="AlphaFoldDB" id="D5UZL1"/>
<evidence type="ECO:0000313" key="4">
    <source>
        <dbReference type="Proteomes" id="UP000000939"/>
    </source>
</evidence>
<evidence type="ECO:0000256" key="2">
    <source>
        <dbReference type="ARBA" id="ARBA00022737"/>
    </source>
</evidence>
<evidence type="ECO:0000313" key="3">
    <source>
        <dbReference type="EMBL" id="ADG92248.1"/>
    </source>
</evidence>
<evidence type="ECO:0000256" key="1">
    <source>
        <dbReference type="ARBA" id="ARBA00022574"/>
    </source>
</evidence>
<accession>D5UZL1</accession>
<protein>
    <submittedName>
        <fullName evidence="3">Putative periplasmic protein</fullName>
    </submittedName>
</protein>
<dbReference type="InterPro" id="IPR051510">
    <property type="entry name" value="SKI8"/>
</dbReference>
<keyword evidence="4" id="KW-1185">Reference proteome</keyword>
<keyword evidence="1" id="KW-0853">WD repeat</keyword>
<gene>
    <name evidence="3" type="ordered locus">Arnit_0583</name>
</gene>
<reference evidence="3 4" key="1">
    <citation type="journal article" date="2010" name="Stand. Genomic Sci.">
        <title>Complete genome sequence of Arcobacter nitrofigilis type strain (CI).</title>
        <authorList>
            <person name="Pati A."/>
            <person name="Gronow S."/>
            <person name="Lapidus A."/>
            <person name="Copeland A."/>
            <person name="Glavina Del Rio T."/>
            <person name="Nolan M."/>
            <person name="Lucas S."/>
            <person name="Tice H."/>
            <person name="Cheng J.F."/>
            <person name="Han C."/>
            <person name="Chertkov O."/>
            <person name="Bruce D."/>
            <person name="Tapia R."/>
            <person name="Goodwin L."/>
            <person name="Pitluck S."/>
            <person name="Liolios K."/>
            <person name="Ivanova N."/>
            <person name="Mavromatis K."/>
            <person name="Chen A."/>
            <person name="Palaniappan K."/>
            <person name="Land M."/>
            <person name="Hauser L."/>
            <person name="Chang Y.J."/>
            <person name="Jeffries C.D."/>
            <person name="Detter J.C."/>
            <person name="Rohde M."/>
            <person name="Goker M."/>
            <person name="Bristow J."/>
            <person name="Eisen J.A."/>
            <person name="Markowitz V."/>
            <person name="Hugenholtz P."/>
            <person name="Klenk H.P."/>
            <person name="Kyrpides N.C."/>
        </authorList>
    </citation>
    <scope>NUCLEOTIDE SEQUENCE [LARGE SCALE GENOMIC DNA]</scope>
    <source>
        <strain evidence="4">ATCC 33309 / DSM 7299 / CCUG 15893 / LMG 7604 / NCTC 12251 / CI</strain>
    </source>
</reference>
<dbReference type="HOGENOM" id="CLU_076338_0_0_7"/>
<sequence length="316" mass="35965" precursor="true">MNTVKILLVIFVISFLNANEIIPTKTLNISAGATDLVINNDKLFVSTSAGIINIFNLKDFKLISNITIPQIKNFMGEVINSKIYSIDVLNNKVLILSQGKKGARKIDIFENGKIRNIISDEKQLFIARAKFINDEKIVLSLLSNELLLYNVNKKKIIYDKQISQSRFSYFALSENKKEILIADESGNLKLCDVKTGDLLKTYKGQNLDNVFQVDFKNEKIITAGQDRRAVFYSKNDTYYKESNFLIYSCALNSKGTLAAYSSNENNDVTIFDTSSRKDLHLLKENKMTLTKILFIKDNEVLVASDDNKINYYKIKE</sequence>
<dbReference type="InterPro" id="IPR015943">
    <property type="entry name" value="WD40/YVTN_repeat-like_dom_sf"/>
</dbReference>
<dbReference type="eggNOG" id="COG3391">
    <property type="taxonomic scope" value="Bacteria"/>
</dbReference>
<dbReference type="EMBL" id="CP001999">
    <property type="protein sequence ID" value="ADG92248.1"/>
    <property type="molecule type" value="Genomic_DNA"/>
</dbReference>
<dbReference type="InterPro" id="IPR036322">
    <property type="entry name" value="WD40_repeat_dom_sf"/>
</dbReference>
<dbReference type="Proteomes" id="UP000000939">
    <property type="component" value="Chromosome"/>
</dbReference>
<name>D5UZL1_ARCNC</name>
<dbReference type="KEGG" id="ant:Arnit_0583"/>
<proteinExistence type="predicted"/>
<dbReference type="RefSeq" id="WP_013134393.1">
    <property type="nucleotide sequence ID" value="NC_014166.1"/>
</dbReference>
<dbReference type="GO" id="GO:0032991">
    <property type="term" value="C:protein-containing complex"/>
    <property type="evidence" value="ECO:0007669"/>
    <property type="project" value="UniProtKB-ARBA"/>
</dbReference>
<dbReference type="PANTHER" id="PTHR44090:SF1">
    <property type="entry name" value="SUPERKILLER COMPLEX PROTEIN 8"/>
    <property type="match status" value="1"/>
</dbReference>
<organism evidence="3 4">
    <name type="scientific">Arcobacter nitrofigilis (strain ATCC 33309 / DSM 7299 / CCUG 15893 / LMG 7604 / NCTC 12251 / CI)</name>
    <name type="common">Campylobacter nitrofigilis</name>
    <dbReference type="NCBI Taxonomy" id="572480"/>
    <lineage>
        <taxon>Bacteria</taxon>
        <taxon>Pseudomonadati</taxon>
        <taxon>Campylobacterota</taxon>
        <taxon>Epsilonproteobacteria</taxon>
        <taxon>Campylobacterales</taxon>
        <taxon>Arcobacteraceae</taxon>
        <taxon>Arcobacter</taxon>
    </lineage>
</organism>